<dbReference type="PROSITE" id="PS51746">
    <property type="entry name" value="PPM_2"/>
    <property type="match status" value="1"/>
</dbReference>
<dbReference type="EMBL" id="FRBD01000017">
    <property type="protein sequence ID" value="SHK94540.1"/>
    <property type="molecule type" value="Genomic_DNA"/>
</dbReference>
<dbReference type="OrthoDB" id="9801841at2"/>
<reference evidence="2 3" key="1">
    <citation type="submission" date="2016-11" db="EMBL/GenBank/DDBJ databases">
        <authorList>
            <person name="Jaros S."/>
            <person name="Januszkiewicz K."/>
            <person name="Wedrychowicz H."/>
        </authorList>
    </citation>
    <scope>NUCLEOTIDE SEQUENCE [LARGE SCALE GENOMIC DNA]</scope>
    <source>
        <strain evidence="2 3">KHT3</strain>
    </source>
</reference>
<protein>
    <submittedName>
        <fullName evidence="2">Protein phosphatase</fullName>
    </submittedName>
</protein>
<dbReference type="Proteomes" id="UP000184130">
    <property type="component" value="Unassembled WGS sequence"/>
</dbReference>
<dbReference type="SUPFAM" id="SSF81606">
    <property type="entry name" value="PP2C-like"/>
    <property type="match status" value="1"/>
</dbReference>
<dbReference type="RefSeq" id="WP_073209613.1">
    <property type="nucleotide sequence ID" value="NZ_FRBD01000017.1"/>
</dbReference>
<dbReference type="Gene3D" id="3.60.40.10">
    <property type="entry name" value="PPM-type phosphatase domain"/>
    <property type="match status" value="1"/>
</dbReference>
<feature type="domain" description="PPM-type phosphatase" evidence="1">
    <location>
        <begin position="3"/>
        <end position="247"/>
    </location>
</feature>
<dbReference type="InterPro" id="IPR036457">
    <property type="entry name" value="PPM-type-like_dom_sf"/>
</dbReference>
<dbReference type="CDD" id="cd00143">
    <property type="entry name" value="PP2Cc"/>
    <property type="match status" value="1"/>
</dbReference>
<sequence>MITIHITSASKVGCVRSQNEDMVLVGNHFVRNDGFKTRVDLTNSDRYLVAVADGMGGHNRGDVASSDALHNLQFFFHDLPTGLNPGGINEMMVGWLDSINNIVASKGRSDEQYKGMGTTLVGLAFYEGEFYSLNCGDSRLYRFRDGELTQLTSDHSLSNMLGSSQHSNIITNCIGGGCSTSFIDIVKITADVKAGDVYMLCSDGLTDMLPDHILTTLLTNGSDANNLCDAAVAAGGLDNVSCCVLQF</sequence>
<accession>A0A1M6WLB4</accession>
<dbReference type="AlphaFoldDB" id="A0A1M6WLB4"/>
<evidence type="ECO:0000259" key="1">
    <source>
        <dbReference type="PROSITE" id="PS51746"/>
    </source>
</evidence>
<proteinExistence type="predicted"/>
<name>A0A1M6WLB4_XYLRU</name>
<dbReference type="Pfam" id="PF13672">
    <property type="entry name" value="PP2C_2"/>
    <property type="match status" value="1"/>
</dbReference>
<organism evidence="2 3">
    <name type="scientific">Xylanibacter ruminicola</name>
    <name type="common">Prevotella ruminicola</name>
    <dbReference type="NCBI Taxonomy" id="839"/>
    <lineage>
        <taxon>Bacteria</taxon>
        <taxon>Pseudomonadati</taxon>
        <taxon>Bacteroidota</taxon>
        <taxon>Bacteroidia</taxon>
        <taxon>Bacteroidales</taxon>
        <taxon>Prevotellaceae</taxon>
        <taxon>Xylanibacter</taxon>
    </lineage>
</organism>
<gene>
    <name evidence="2" type="ORF">SAMN05216463_11732</name>
</gene>
<dbReference type="SMART" id="SM00332">
    <property type="entry name" value="PP2Cc"/>
    <property type="match status" value="1"/>
</dbReference>
<dbReference type="SMART" id="SM00331">
    <property type="entry name" value="PP2C_SIG"/>
    <property type="match status" value="1"/>
</dbReference>
<evidence type="ECO:0000313" key="3">
    <source>
        <dbReference type="Proteomes" id="UP000184130"/>
    </source>
</evidence>
<evidence type="ECO:0000313" key="2">
    <source>
        <dbReference type="EMBL" id="SHK94540.1"/>
    </source>
</evidence>
<dbReference type="InterPro" id="IPR001932">
    <property type="entry name" value="PPM-type_phosphatase-like_dom"/>
</dbReference>